<sequence>MNEHSPSAFDIEQAATRIAEHIHQTPVQTSQLINSALGCQLFFKCENLQKVGAFKARGALNAVAQLSSSGAVATHSSGNHGAALAYAARIYGRQAYVVMPSTAPAVKKAAVAAYGATIIECEPTLVAREATLAQLVSETGAHFIPPYDHPHIIAGQGTAALELMAQVTPALDCVLTPVGGGGLLAGTAIAVKGCAPGVQVIGAEPLGACDATDGFRSGQRVTEQTPNTLADGLRTTLGELNFAIMRAHVDNMLTVSEADIVAAMALLWTRLKLVVEPSSAVPLAAVMANPDRFAGKRVGIILSGGNVDLAQLPF</sequence>
<dbReference type="FunFam" id="3.40.50.1100:FF:000007">
    <property type="entry name" value="L-threonine dehydratase catabolic TdcB"/>
    <property type="match status" value="1"/>
</dbReference>
<organism evidence="10 11">
    <name type="scientific">Simiduia aestuariiviva</name>
    <dbReference type="NCBI Taxonomy" id="1510459"/>
    <lineage>
        <taxon>Bacteria</taxon>
        <taxon>Pseudomonadati</taxon>
        <taxon>Pseudomonadota</taxon>
        <taxon>Gammaproteobacteria</taxon>
        <taxon>Cellvibrionales</taxon>
        <taxon>Cellvibrionaceae</taxon>
        <taxon>Simiduia</taxon>
    </lineage>
</organism>
<keyword evidence="7" id="KW-0663">Pyridoxal phosphate</keyword>
<dbReference type="AlphaFoldDB" id="A0A839ULB8"/>
<comment type="cofactor">
    <cofactor evidence="2">
        <name>pyridoxal 5'-phosphate</name>
        <dbReference type="ChEBI" id="CHEBI:597326"/>
    </cofactor>
</comment>
<dbReference type="GO" id="GO:0070179">
    <property type="term" value="P:D-serine biosynthetic process"/>
    <property type="evidence" value="ECO:0007669"/>
    <property type="project" value="TreeGrafter"/>
</dbReference>
<dbReference type="InterPro" id="IPR000634">
    <property type="entry name" value="Ser/Thr_deHydtase_PyrdxlP-BS"/>
</dbReference>
<proteinExistence type="inferred from homology"/>
<evidence type="ECO:0000313" key="10">
    <source>
        <dbReference type="EMBL" id="MBB3167369.1"/>
    </source>
</evidence>
<keyword evidence="6" id="KW-0460">Magnesium</keyword>
<dbReference type="FunFam" id="3.40.50.1100:FF:000005">
    <property type="entry name" value="Threonine dehydratase catabolic"/>
    <property type="match status" value="1"/>
</dbReference>
<evidence type="ECO:0000256" key="1">
    <source>
        <dbReference type="ARBA" id="ARBA00001913"/>
    </source>
</evidence>
<keyword evidence="11" id="KW-1185">Reference proteome</keyword>
<dbReference type="GO" id="GO:0030378">
    <property type="term" value="F:serine racemase activity"/>
    <property type="evidence" value="ECO:0007669"/>
    <property type="project" value="TreeGrafter"/>
</dbReference>
<feature type="domain" description="Tryptophan synthase beta chain-like PALP" evidence="9">
    <location>
        <begin position="19"/>
        <end position="304"/>
    </location>
</feature>
<dbReference type="GO" id="GO:0005524">
    <property type="term" value="F:ATP binding"/>
    <property type="evidence" value="ECO:0007669"/>
    <property type="project" value="TreeGrafter"/>
</dbReference>
<dbReference type="GO" id="GO:0003941">
    <property type="term" value="F:L-serine ammonia-lyase activity"/>
    <property type="evidence" value="ECO:0007669"/>
    <property type="project" value="TreeGrafter"/>
</dbReference>
<dbReference type="RefSeq" id="WP_183908027.1">
    <property type="nucleotide sequence ID" value="NZ_JACHXZ010000001.1"/>
</dbReference>
<dbReference type="GO" id="GO:0018114">
    <property type="term" value="F:threonine racemase activity"/>
    <property type="evidence" value="ECO:0007669"/>
    <property type="project" value="TreeGrafter"/>
</dbReference>
<reference evidence="10 11" key="1">
    <citation type="submission" date="2020-08" db="EMBL/GenBank/DDBJ databases">
        <title>Genomic Encyclopedia of Type Strains, Phase III (KMG-III): the genomes of soil and plant-associated and newly described type strains.</title>
        <authorList>
            <person name="Whitman W."/>
        </authorList>
    </citation>
    <scope>NUCLEOTIDE SEQUENCE [LARGE SCALE GENOMIC DNA]</scope>
    <source>
        <strain evidence="10 11">CECT 8571</strain>
    </source>
</reference>
<name>A0A839ULB8_9GAMM</name>
<dbReference type="SUPFAM" id="SSF53686">
    <property type="entry name" value="Tryptophan synthase beta subunit-like PLP-dependent enzymes"/>
    <property type="match status" value="1"/>
</dbReference>
<dbReference type="GO" id="GO:0000287">
    <property type="term" value="F:magnesium ion binding"/>
    <property type="evidence" value="ECO:0007669"/>
    <property type="project" value="TreeGrafter"/>
</dbReference>
<evidence type="ECO:0000256" key="8">
    <source>
        <dbReference type="ARBA" id="ARBA00023239"/>
    </source>
</evidence>
<evidence type="ECO:0000256" key="7">
    <source>
        <dbReference type="ARBA" id="ARBA00022898"/>
    </source>
</evidence>
<dbReference type="InterPro" id="IPR036052">
    <property type="entry name" value="TrpB-like_PALP_sf"/>
</dbReference>
<dbReference type="PROSITE" id="PS00165">
    <property type="entry name" value="DEHYDRATASE_SER_THR"/>
    <property type="match status" value="1"/>
</dbReference>
<evidence type="ECO:0000313" key="11">
    <source>
        <dbReference type="Proteomes" id="UP000559987"/>
    </source>
</evidence>
<evidence type="ECO:0000256" key="3">
    <source>
        <dbReference type="ARBA" id="ARBA00001936"/>
    </source>
</evidence>
<dbReference type="CDD" id="cd01562">
    <property type="entry name" value="Thr-dehyd"/>
    <property type="match status" value="1"/>
</dbReference>
<keyword evidence="8 10" id="KW-0456">Lyase</keyword>
<comment type="similarity">
    <text evidence="5">Belongs to the serine/threonine dehydratase family.</text>
</comment>
<dbReference type="GO" id="GO:0030170">
    <property type="term" value="F:pyridoxal phosphate binding"/>
    <property type="evidence" value="ECO:0007669"/>
    <property type="project" value="InterPro"/>
</dbReference>
<accession>A0A839ULB8</accession>
<evidence type="ECO:0000256" key="4">
    <source>
        <dbReference type="ARBA" id="ARBA00001946"/>
    </source>
</evidence>
<dbReference type="PANTHER" id="PTHR43050:SF1">
    <property type="entry name" value="SERINE RACEMASE"/>
    <property type="match status" value="1"/>
</dbReference>
<evidence type="ECO:0000256" key="6">
    <source>
        <dbReference type="ARBA" id="ARBA00022842"/>
    </source>
</evidence>
<dbReference type="EC" id="4.3.1.19" evidence="10"/>
<dbReference type="Proteomes" id="UP000559987">
    <property type="component" value="Unassembled WGS sequence"/>
</dbReference>
<dbReference type="Gene3D" id="3.40.50.1100">
    <property type="match status" value="2"/>
</dbReference>
<comment type="cofactor">
    <cofactor evidence="1">
        <name>Ca(2+)</name>
        <dbReference type="ChEBI" id="CHEBI:29108"/>
    </cofactor>
</comment>
<dbReference type="InterPro" id="IPR001926">
    <property type="entry name" value="TrpB-like_PALP"/>
</dbReference>
<evidence type="ECO:0000259" key="9">
    <source>
        <dbReference type="Pfam" id="PF00291"/>
    </source>
</evidence>
<comment type="caution">
    <text evidence="10">The sequence shown here is derived from an EMBL/GenBank/DDBJ whole genome shotgun (WGS) entry which is preliminary data.</text>
</comment>
<comment type="cofactor">
    <cofactor evidence="3">
        <name>Mn(2+)</name>
        <dbReference type="ChEBI" id="CHEBI:29035"/>
    </cofactor>
</comment>
<dbReference type="GO" id="GO:0004794">
    <property type="term" value="F:threonine deaminase activity"/>
    <property type="evidence" value="ECO:0007669"/>
    <property type="project" value="UniProtKB-EC"/>
</dbReference>
<gene>
    <name evidence="10" type="ORF">FHS30_000545</name>
</gene>
<protein>
    <submittedName>
        <fullName evidence="10">Threonine dehydratase</fullName>
        <ecNumber evidence="10">4.3.1.19</ecNumber>
    </submittedName>
</protein>
<dbReference type="Pfam" id="PF00291">
    <property type="entry name" value="PALP"/>
    <property type="match status" value="1"/>
</dbReference>
<comment type="cofactor">
    <cofactor evidence="4">
        <name>Mg(2+)</name>
        <dbReference type="ChEBI" id="CHEBI:18420"/>
    </cofactor>
</comment>
<evidence type="ECO:0000256" key="2">
    <source>
        <dbReference type="ARBA" id="ARBA00001933"/>
    </source>
</evidence>
<evidence type="ECO:0000256" key="5">
    <source>
        <dbReference type="ARBA" id="ARBA00010869"/>
    </source>
</evidence>
<dbReference type="PANTHER" id="PTHR43050">
    <property type="entry name" value="SERINE / THREONINE RACEMASE FAMILY MEMBER"/>
    <property type="match status" value="1"/>
</dbReference>
<dbReference type="EMBL" id="JACHXZ010000001">
    <property type="protein sequence ID" value="MBB3167369.1"/>
    <property type="molecule type" value="Genomic_DNA"/>
</dbReference>